<dbReference type="InParanoid" id="H2ZJN5"/>
<evidence type="ECO:0000313" key="18">
    <source>
        <dbReference type="Proteomes" id="UP000007875"/>
    </source>
</evidence>
<feature type="domain" description="Glycosyl hydrolase family 63 C-terminal" evidence="15">
    <location>
        <begin position="302"/>
        <end position="789"/>
    </location>
</feature>
<reference evidence="18" key="1">
    <citation type="submission" date="2003-08" db="EMBL/GenBank/DDBJ databases">
        <authorList>
            <person name="Birren B."/>
            <person name="Nusbaum C."/>
            <person name="Abebe A."/>
            <person name="Abouelleil A."/>
            <person name="Adekoya E."/>
            <person name="Ait-zahra M."/>
            <person name="Allen N."/>
            <person name="Allen T."/>
            <person name="An P."/>
            <person name="Anderson M."/>
            <person name="Anderson S."/>
            <person name="Arachchi H."/>
            <person name="Armbruster J."/>
            <person name="Bachantsang P."/>
            <person name="Baldwin J."/>
            <person name="Barry A."/>
            <person name="Bayul T."/>
            <person name="Blitshsteyn B."/>
            <person name="Bloom T."/>
            <person name="Blye J."/>
            <person name="Boguslavskiy L."/>
            <person name="Borowsky M."/>
            <person name="Boukhgalter B."/>
            <person name="Brunache A."/>
            <person name="Butler J."/>
            <person name="Calixte N."/>
            <person name="Calvo S."/>
            <person name="Camarata J."/>
            <person name="Campo K."/>
            <person name="Chang J."/>
            <person name="Cheshatsang Y."/>
            <person name="Citroen M."/>
            <person name="Collymore A."/>
            <person name="Considine T."/>
            <person name="Cook A."/>
            <person name="Cooke P."/>
            <person name="Corum B."/>
            <person name="Cuomo C."/>
            <person name="David R."/>
            <person name="Dawoe T."/>
            <person name="Degray S."/>
            <person name="Dodge S."/>
            <person name="Dooley K."/>
            <person name="Dorje P."/>
            <person name="Dorjee K."/>
            <person name="Dorris L."/>
            <person name="Duffey N."/>
            <person name="Dupes A."/>
            <person name="Elkins T."/>
            <person name="Engels R."/>
            <person name="Erickson J."/>
            <person name="Farina A."/>
            <person name="Faro S."/>
            <person name="Ferreira P."/>
            <person name="Fischer H."/>
            <person name="Fitzgerald M."/>
            <person name="Foley K."/>
            <person name="Gage D."/>
            <person name="Galagan J."/>
            <person name="Gearin G."/>
            <person name="Gnerre S."/>
            <person name="Gnirke A."/>
            <person name="Goyette A."/>
            <person name="Graham J."/>
            <person name="Grandbois E."/>
            <person name="Gyaltsen K."/>
            <person name="Hafez N."/>
            <person name="Hagopian D."/>
            <person name="Hagos B."/>
            <person name="Hall J."/>
            <person name="Hatcher B."/>
            <person name="Heller A."/>
            <person name="Higgins H."/>
            <person name="Honan T."/>
            <person name="Horn A."/>
            <person name="Houde N."/>
            <person name="Hughes L."/>
            <person name="Hulme W."/>
            <person name="Husby E."/>
            <person name="Iliev I."/>
            <person name="Jaffe D."/>
            <person name="Jones C."/>
            <person name="Kamal M."/>
            <person name="Kamat A."/>
            <person name="Kamvysselis M."/>
            <person name="Karlsson E."/>
            <person name="Kells C."/>
            <person name="Kieu A."/>
            <person name="Kisner P."/>
            <person name="Kodira C."/>
            <person name="Kulbokas E."/>
            <person name="Labutti K."/>
            <person name="Lama D."/>
            <person name="Landers T."/>
            <person name="Leger J."/>
            <person name="Levine S."/>
            <person name="Lewis D."/>
            <person name="Lewis T."/>
            <person name="Lindblad-toh K."/>
            <person name="Liu X."/>
            <person name="Lokyitsang T."/>
            <person name="Lokyitsang Y."/>
            <person name="Lucien O."/>
            <person name="Lui A."/>
            <person name="Ma L.J."/>
            <person name="Mabbitt R."/>
            <person name="Macdonald J."/>
            <person name="Maclean C."/>
            <person name="Major J."/>
            <person name="Manning J."/>
            <person name="Marabella R."/>
            <person name="Maru K."/>
            <person name="Matthews C."/>
            <person name="Mauceli E."/>
            <person name="Mccarthy M."/>
            <person name="Mcdonough S."/>
            <person name="Mcghee T."/>
            <person name="Meldrim J."/>
            <person name="Meneus L."/>
            <person name="Mesirov J."/>
            <person name="Mihalev A."/>
            <person name="Mihova T."/>
            <person name="Mikkelsen T."/>
            <person name="Mlenga V."/>
            <person name="Moru K."/>
            <person name="Mozes J."/>
            <person name="Mulrain L."/>
            <person name="Munson G."/>
            <person name="Naylor J."/>
            <person name="Newes C."/>
            <person name="Nguyen C."/>
            <person name="Nguyen N."/>
            <person name="Nguyen T."/>
            <person name="Nicol R."/>
            <person name="Nielsen C."/>
            <person name="Nizzari M."/>
            <person name="Norbu C."/>
            <person name="Norbu N."/>
            <person name="O'donnell P."/>
            <person name="Okoawo O."/>
            <person name="O'leary S."/>
            <person name="Omotosho B."/>
            <person name="O'neill K."/>
            <person name="Osman S."/>
            <person name="Parker S."/>
            <person name="Perrin D."/>
            <person name="Phunkhang P."/>
            <person name="Piqani B."/>
            <person name="Purcell S."/>
            <person name="Rachupka T."/>
            <person name="Ramasamy U."/>
            <person name="Rameau R."/>
            <person name="Ray V."/>
            <person name="Raymond C."/>
            <person name="Retta R."/>
            <person name="Richardson S."/>
            <person name="Rise C."/>
            <person name="Rodriguez J."/>
            <person name="Rogers J."/>
            <person name="Rogov P."/>
            <person name="Rutman M."/>
            <person name="Schupbach R."/>
            <person name="Seaman C."/>
            <person name="Settipalli S."/>
            <person name="Sharpe T."/>
            <person name="Sheridan J."/>
            <person name="Sherpa N."/>
            <person name="Shi J."/>
            <person name="Smirnov S."/>
            <person name="Smith C."/>
            <person name="Sougnez C."/>
            <person name="Spencer B."/>
            <person name="Stalker J."/>
            <person name="Stange-thomann N."/>
            <person name="Stavropoulos S."/>
            <person name="Stetson K."/>
            <person name="Stone C."/>
            <person name="Stone S."/>
            <person name="Stubbs M."/>
            <person name="Talamas J."/>
            <person name="Tchuinga P."/>
            <person name="Tenzing P."/>
            <person name="Tesfaye S."/>
            <person name="Theodore J."/>
            <person name="Thoulutsang Y."/>
            <person name="Topham K."/>
            <person name="Towey S."/>
            <person name="Tsamla T."/>
            <person name="Tsomo N."/>
            <person name="Vallee D."/>
            <person name="Vassiliev H."/>
            <person name="Venkataraman V."/>
            <person name="Vinson J."/>
            <person name="Vo A."/>
            <person name="Wade C."/>
            <person name="Wang S."/>
            <person name="Wangchuk T."/>
            <person name="Wangdi T."/>
            <person name="Whittaker C."/>
            <person name="Wilkinson J."/>
            <person name="Wu Y."/>
            <person name="Wyman D."/>
            <person name="Yadav S."/>
            <person name="Yang S."/>
            <person name="Yang X."/>
            <person name="Yeager S."/>
            <person name="Yee E."/>
            <person name="Young G."/>
            <person name="Zainoun J."/>
            <person name="Zembeck L."/>
            <person name="Zimmer A."/>
            <person name="Zody M."/>
            <person name="Lander E."/>
        </authorList>
    </citation>
    <scope>NUCLEOTIDE SEQUENCE [LARGE SCALE GENOMIC DNA]</scope>
</reference>
<organism evidence="17 18">
    <name type="scientific">Ciona savignyi</name>
    <name type="common">Pacific transparent sea squirt</name>
    <dbReference type="NCBI Taxonomy" id="51511"/>
    <lineage>
        <taxon>Eukaryota</taxon>
        <taxon>Metazoa</taxon>
        <taxon>Chordata</taxon>
        <taxon>Tunicata</taxon>
        <taxon>Ascidiacea</taxon>
        <taxon>Phlebobranchia</taxon>
        <taxon>Cionidae</taxon>
        <taxon>Ciona</taxon>
    </lineage>
</organism>
<dbReference type="AlphaFoldDB" id="H2ZJN5"/>
<evidence type="ECO:0000256" key="10">
    <source>
        <dbReference type="ARBA" id="ARBA00023180"/>
    </source>
</evidence>
<dbReference type="Ensembl" id="ENSCSAVT00000017995.1">
    <property type="protein sequence ID" value="ENSCSAVP00000017801.1"/>
    <property type="gene ID" value="ENSCSAVG00000010482.1"/>
</dbReference>
<evidence type="ECO:0000256" key="8">
    <source>
        <dbReference type="ARBA" id="ARBA00022989"/>
    </source>
</evidence>
<dbReference type="Gene3D" id="2.70.98.110">
    <property type="entry name" value="Glycosyl hydrolase family 63, N-terminal domain"/>
    <property type="match status" value="1"/>
</dbReference>
<keyword evidence="9" id="KW-0472">Membrane</keyword>
<dbReference type="GO" id="GO:0005789">
    <property type="term" value="C:endoplasmic reticulum membrane"/>
    <property type="evidence" value="ECO:0007669"/>
    <property type="project" value="UniProtKB-SubCell"/>
</dbReference>
<keyword evidence="5 13" id="KW-0378">Hydrolase</keyword>
<dbReference type="PANTHER" id="PTHR10412">
    <property type="entry name" value="MANNOSYL-OLIGOSACCHARIDE GLUCOSIDASE"/>
    <property type="match status" value="1"/>
</dbReference>
<evidence type="ECO:0000256" key="3">
    <source>
        <dbReference type="ARBA" id="ARBA00010833"/>
    </source>
</evidence>
<evidence type="ECO:0000256" key="14">
    <source>
        <dbReference type="SAM" id="MobiDB-lite"/>
    </source>
</evidence>
<dbReference type="STRING" id="51511.ENSCSAVP00000017801"/>
<evidence type="ECO:0000313" key="17">
    <source>
        <dbReference type="Ensembl" id="ENSCSAVP00000017801.1"/>
    </source>
</evidence>
<dbReference type="FunFam" id="1.50.10.10:FF:000009">
    <property type="entry name" value="mannosyl-oligosaccharide glucosidase"/>
    <property type="match status" value="1"/>
</dbReference>
<reference evidence="17" key="2">
    <citation type="submission" date="2025-08" db="UniProtKB">
        <authorList>
            <consortium name="Ensembl"/>
        </authorList>
    </citation>
    <scope>IDENTIFICATION</scope>
</reference>
<evidence type="ECO:0000256" key="4">
    <source>
        <dbReference type="ARBA" id="ARBA00022692"/>
    </source>
</evidence>
<keyword evidence="7" id="KW-0735">Signal-anchor</keyword>
<comment type="similarity">
    <text evidence="3 13">Belongs to the glycosyl hydrolase 63 family.</text>
</comment>
<dbReference type="InterPro" id="IPR038518">
    <property type="entry name" value="Glyco_hydro_63N_sf"/>
</dbReference>
<comment type="subcellular location">
    <subcellularLocation>
        <location evidence="1 13">Endoplasmic reticulum membrane</location>
        <topology evidence="1 13">Single-pass type II membrane protein</topology>
    </subcellularLocation>
</comment>
<sequence length="791" mass="91473">SNDNQIEKNDAKFWGTYRPQVYMGMKTKSPRSLVTGLMWLKQHERYQNELPLRHTCEHGDKLLRYGWTAHDGENFGIQDMVEQGYIIRTSFVKKSGGLHGGDWTWRVTGTQVRFIFLNTIVSLKPRHLSIVNDHGKVVSIKNPFFYNICMHSTLNTSTTLSVFFYAATDQQGQLTPMVQDAFTQSCRTNVQTISGETEELGKFSIKFPSENTGVKTRYHWVAARAEGLHKIKDAALRKMQAAIEKVNNREKVIYFLGDSPNKSDPPGTTSDVLFHQVTLKLPFELDIVFESGSAQRKVELSRDVYTTQLASWKEKFDQNFEERFPLKNKGYDTAQISFAKAMMSNMIGGVGYFYGHSLVQSDQQKVPVPYWDAGLLTAVPSRSFFPRGFLWDEGFHQLLISKWDRSLSEEIIEHWLSLLNKDGWIPREQILGEEARSKVPTEFVVQHNKNANPPTLFLAIESILRGFNKDNVDERDRKFLSKIFPKLQVWYDWFNTTQTGPVPFSYRWRGRNGDTDSELNPKTLTSGLDDYPRASHPSQDERHVDLRCWMATASGTMAKIARVVDPDSASKYEATHNMLSNHKILNELHWSAEMGLYSDYGNHSERMYLARKTFQPSNPNQRPYQKMVRVERKKPKLRFTDTFGYVSLFPFLLQILRPDSQQLTQILEDLSAKDLLWSDYGLRSLSKRDPLYMKHNTEHDPPYWRGAIWVNMNFLAVRALKHYSAPGSRNSEKAAQLYKELRWNLVNNMYKEYKRSGYLWESYNDVTGKGQGTHPFTGWSALVVLMMSEQF</sequence>
<dbReference type="InterPro" id="IPR004888">
    <property type="entry name" value="Glycoside_hydrolase_63"/>
</dbReference>
<dbReference type="FunCoup" id="H2ZJN5">
    <property type="interactions" value="446"/>
</dbReference>
<evidence type="ECO:0000256" key="6">
    <source>
        <dbReference type="ARBA" id="ARBA00022824"/>
    </source>
</evidence>
<keyword evidence="6 13" id="KW-0256">Endoplasmic reticulum</keyword>
<keyword evidence="8" id="KW-1133">Transmembrane helix</keyword>
<reference evidence="17" key="3">
    <citation type="submission" date="2025-09" db="UniProtKB">
        <authorList>
            <consortium name="Ensembl"/>
        </authorList>
    </citation>
    <scope>IDENTIFICATION</scope>
</reference>
<name>H2ZJN5_CIOSA</name>
<evidence type="ECO:0000259" key="16">
    <source>
        <dbReference type="Pfam" id="PF16923"/>
    </source>
</evidence>
<dbReference type="GeneTree" id="ENSGT00390000017452"/>
<dbReference type="InterPro" id="IPR008928">
    <property type="entry name" value="6-hairpin_glycosidase_sf"/>
</dbReference>
<evidence type="ECO:0000256" key="12">
    <source>
        <dbReference type="ARBA" id="ARBA00038888"/>
    </source>
</evidence>
<evidence type="ECO:0000256" key="2">
    <source>
        <dbReference type="ARBA" id="ARBA00004740"/>
    </source>
</evidence>
<comment type="catalytic activity">
    <reaction evidence="13">
        <text>N(4)-(alpha-D-Glc-(1-&gt;2)-alpha-D-Glc-(1-&gt;3)-alpha-D-Glc-(1-&gt;3)-alpha-D-Man-(1-&gt;2)-alpha-D-Man-(1-&gt;2)-alpha-D-Man-(1-&gt;3)-[alpha-D-Man-(1-&gt;2)-alpha-D-Man-(1-&gt;3)-[alpha-D-Man-(1-&gt;2)-alpha-D-Man-(1-&gt;6)]-alpha-D-Man-(1-&gt;6)]-beta-D-Man-(1-&gt;4)-beta-D-GlcNAc-(1-&gt;4)-beta-D-GlcNAc)-L-asparaginyl-[protein] + H2O = N(4)-(alpha-D-Glc-(1-&gt;3)-alpha-D-Glc-(1-&gt;3)-alpha-D-Man-(1-&gt;2)-alpha-D-Man-(1-&gt;2)-alpha-D-Man-(1-&gt;3)-[alpha-D-Man-(1-&gt;2)-alpha-D-Man-(1-&gt;3)-[alpha-D-Man-(1-&gt;2)-alpha-D-Man-(1-&gt;6)]-alpha-D-Man-(1-&gt;6)]-beta-D-Man-(1-&gt;4)-beta-D-GlcNAc-(1-&gt;4)-beta-D-GlcNAc)-L-asparaginyl-[protein] + beta-D-glucose</text>
        <dbReference type="Rhea" id="RHEA:55988"/>
        <dbReference type="Rhea" id="RHEA-COMP:12806"/>
        <dbReference type="Rhea" id="RHEA-COMP:14355"/>
        <dbReference type="ChEBI" id="CHEBI:15377"/>
        <dbReference type="ChEBI" id="CHEBI:15903"/>
        <dbReference type="ChEBI" id="CHEBI:59082"/>
        <dbReference type="ChEBI" id="CHEBI:132537"/>
        <dbReference type="EC" id="3.2.1.106"/>
    </reaction>
</comment>
<evidence type="ECO:0000256" key="11">
    <source>
        <dbReference type="ARBA" id="ARBA00023295"/>
    </source>
</evidence>
<dbReference type="OMA" id="FNWYNTT"/>
<dbReference type="EC" id="3.2.1.106" evidence="12 13"/>
<dbReference type="GO" id="GO:0009311">
    <property type="term" value="P:oligosaccharide metabolic process"/>
    <property type="evidence" value="ECO:0007669"/>
    <property type="project" value="UniProtKB-UniRule"/>
</dbReference>
<dbReference type="Pfam" id="PF16923">
    <property type="entry name" value="Glyco_hydro_63N"/>
    <property type="match status" value="1"/>
</dbReference>
<dbReference type="GO" id="GO:0006487">
    <property type="term" value="P:protein N-linked glycosylation"/>
    <property type="evidence" value="ECO:0007669"/>
    <property type="project" value="UniProtKB-UniRule"/>
</dbReference>
<dbReference type="PANTHER" id="PTHR10412:SF11">
    <property type="entry name" value="MANNOSYL-OLIGOSACCHARIDE GLUCOSIDASE"/>
    <property type="match status" value="1"/>
</dbReference>
<keyword evidence="11 13" id="KW-0326">Glycosidase</keyword>
<evidence type="ECO:0000259" key="15">
    <source>
        <dbReference type="Pfam" id="PF03200"/>
    </source>
</evidence>
<evidence type="ECO:0000256" key="9">
    <source>
        <dbReference type="ARBA" id="ARBA00023136"/>
    </source>
</evidence>
<dbReference type="InterPro" id="IPR031335">
    <property type="entry name" value="Glyco_hydro_63_C"/>
</dbReference>
<comment type="pathway">
    <text evidence="2">Glycan metabolism; N-glycan degradation.</text>
</comment>
<dbReference type="Gene3D" id="1.50.10.10">
    <property type="match status" value="1"/>
</dbReference>
<dbReference type="InterPro" id="IPR012341">
    <property type="entry name" value="6hp_glycosidase-like_sf"/>
</dbReference>
<dbReference type="Pfam" id="PF03200">
    <property type="entry name" value="Glyco_hydro_63"/>
    <property type="match status" value="1"/>
</dbReference>
<feature type="region of interest" description="Disordered" evidence="14">
    <location>
        <begin position="515"/>
        <end position="538"/>
    </location>
</feature>
<evidence type="ECO:0000256" key="1">
    <source>
        <dbReference type="ARBA" id="ARBA00004648"/>
    </source>
</evidence>
<keyword evidence="4" id="KW-0812">Transmembrane</keyword>
<feature type="domain" description="Glycosyl hydrolase family 63 N-terminal" evidence="16">
    <location>
        <begin position="13"/>
        <end position="111"/>
    </location>
</feature>
<dbReference type="InterPro" id="IPR031631">
    <property type="entry name" value="Glyco_hydro_63N"/>
</dbReference>
<dbReference type="eggNOG" id="KOG2161">
    <property type="taxonomic scope" value="Eukaryota"/>
</dbReference>
<evidence type="ECO:0000256" key="7">
    <source>
        <dbReference type="ARBA" id="ARBA00022968"/>
    </source>
</evidence>
<keyword evidence="18" id="KW-1185">Reference proteome</keyword>
<comment type="function">
    <text evidence="13">Cleaves the distal alpha 1,2-linked glucose residue from the Glc(3)Man(9)GlcNAc(2) oligosaccharide precursor.</text>
</comment>
<evidence type="ECO:0000256" key="13">
    <source>
        <dbReference type="RuleBase" id="RU368089"/>
    </source>
</evidence>
<keyword evidence="10" id="KW-0325">Glycoprotein</keyword>
<evidence type="ECO:0000256" key="5">
    <source>
        <dbReference type="ARBA" id="ARBA00022801"/>
    </source>
</evidence>
<proteinExistence type="inferred from homology"/>
<protein>
    <recommendedName>
        <fullName evidence="12 13">Mannosyl-oligosaccharide glucosidase</fullName>
        <ecNumber evidence="12 13">3.2.1.106</ecNumber>
    </recommendedName>
</protein>
<dbReference type="Proteomes" id="UP000007875">
    <property type="component" value="Unassembled WGS sequence"/>
</dbReference>
<dbReference type="GO" id="GO:0004573">
    <property type="term" value="F:Glc3Man9GlcNAc2 oligosaccharide glucosidase activity"/>
    <property type="evidence" value="ECO:0007669"/>
    <property type="project" value="UniProtKB-UniRule"/>
</dbReference>
<dbReference type="SUPFAM" id="SSF48208">
    <property type="entry name" value="Six-hairpin glycosidases"/>
    <property type="match status" value="1"/>
</dbReference>
<accession>H2ZJN5</accession>